<proteinExistence type="predicted"/>
<dbReference type="InterPro" id="IPR036465">
    <property type="entry name" value="vWFA_dom_sf"/>
</dbReference>
<dbReference type="OrthoDB" id="301415at2759"/>
<reference evidence="10" key="2">
    <citation type="submission" date="2025-08" db="UniProtKB">
        <authorList>
            <consortium name="Ensembl"/>
        </authorList>
    </citation>
    <scope>IDENTIFICATION</scope>
</reference>
<dbReference type="GO" id="GO:0005576">
    <property type="term" value="C:extracellular region"/>
    <property type="evidence" value="ECO:0007669"/>
    <property type="project" value="UniProtKB-SubCell"/>
</dbReference>
<evidence type="ECO:0000256" key="5">
    <source>
        <dbReference type="SAM" id="SignalP"/>
    </source>
</evidence>
<dbReference type="GeneTree" id="ENSGT00390000011517"/>
<reference evidence="10" key="1">
    <citation type="submission" date="2021-04" db="EMBL/GenBank/DDBJ databases">
        <authorList>
            <consortium name="Wellcome Sanger Institute Data Sharing"/>
        </authorList>
    </citation>
    <scope>NUCLEOTIDE SEQUENCE [LARGE SCALE GENOMIC DNA]</scope>
</reference>
<dbReference type="Proteomes" id="UP000265040">
    <property type="component" value="Chromosome 14"/>
</dbReference>
<dbReference type="Ensembl" id="ENSATET00000009750.3">
    <property type="protein sequence ID" value="ENSATEP00000009579.2"/>
    <property type="gene ID" value="ENSATEG00000006750.3"/>
</dbReference>
<evidence type="ECO:0000313" key="10">
    <source>
        <dbReference type="Ensembl" id="ENSATEP00000009579.2"/>
    </source>
</evidence>
<dbReference type="SUPFAM" id="SSF53300">
    <property type="entry name" value="vWA-like"/>
    <property type="match status" value="1"/>
</dbReference>
<evidence type="ECO:0000259" key="6">
    <source>
        <dbReference type="Pfam" id="PF23560"/>
    </source>
</evidence>
<organism evidence="10 11">
    <name type="scientific">Anabas testudineus</name>
    <name type="common">Climbing perch</name>
    <name type="synonym">Anthias testudineus</name>
    <dbReference type="NCBI Taxonomy" id="64144"/>
    <lineage>
        <taxon>Eukaryota</taxon>
        <taxon>Metazoa</taxon>
        <taxon>Chordata</taxon>
        <taxon>Craniata</taxon>
        <taxon>Vertebrata</taxon>
        <taxon>Euteleostomi</taxon>
        <taxon>Actinopterygii</taxon>
        <taxon>Neopterygii</taxon>
        <taxon>Teleostei</taxon>
        <taxon>Neoteleostei</taxon>
        <taxon>Acanthomorphata</taxon>
        <taxon>Anabantaria</taxon>
        <taxon>Anabantiformes</taxon>
        <taxon>Anabantoidei</taxon>
        <taxon>Anabantidae</taxon>
        <taxon>Anabas</taxon>
    </lineage>
</organism>
<dbReference type="PANTHER" id="PTHR14905">
    <property type="entry name" value="NG37"/>
    <property type="match status" value="1"/>
</dbReference>
<evidence type="ECO:0000256" key="1">
    <source>
        <dbReference type="ARBA" id="ARBA00004613"/>
    </source>
</evidence>
<evidence type="ECO:0000259" key="9">
    <source>
        <dbReference type="Pfam" id="PF25107"/>
    </source>
</evidence>
<feature type="signal peptide" evidence="5">
    <location>
        <begin position="1"/>
        <end position="19"/>
    </location>
</feature>
<feature type="domain" description="VWA7 Ig-like" evidence="7">
    <location>
        <begin position="697"/>
        <end position="797"/>
    </location>
</feature>
<feature type="domain" description="VWA7 N-terminal" evidence="9">
    <location>
        <begin position="64"/>
        <end position="286"/>
    </location>
</feature>
<dbReference type="Pfam" id="PF23560">
    <property type="entry name" value="GBD_Hemicentin"/>
    <property type="match status" value="1"/>
</dbReference>
<dbReference type="InParanoid" id="A0A3Q1HQA3"/>
<dbReference type="InterPro" id="IPR056862">
    <property type="entry name" value="VWA7_N"/>
</dbReference>
<evidence type="ECO:0000256" key="3">
    <source>
        <dbReference type="ARBA" id="ARBA00022729"/>
    </source>
</evidence>
<keyword evidence="3 5" id="KW-0732">Signal</keyword>
<evidence type="ECO:0000259" key="7">
    <source>
        <dbReference type="Pfam" id="PF23619"/>
    </source>
</evidence>
<dbReference type="Pfam" id="PF25107">
    <property type="entry name" value="VWA7_N"/>
    <property type="match status" value="1"/>
</dbReference>
<dbReference type="RefSeq" id="XP_026228316.1">
    <property type="nucleotide sequence ID" value="XM_026372531.1"/>
</dbReference>
<dbReference type="Gene3D" id="3.40.50.410">
    <property type="entry name" value="von Willebrand factor, type A domain"/>
    <property type="match status" value="1"/>
</dbReference>
<dbReference type="STRING" id="64144.ENSATEP00000009579"/>
<keyword evidence="4" id="KW-0325">Glycoprotein</keyword>
<dbReference type="Pfam" id="PF25106">
    <property type="entry name" value="VWA_4"/>
    <property type="match status" value="1"/>
</dbReference>
<evidence type="ECO:0000256" key="2">
    <source>
        <dbReference type="ARBA" id="ARBA00022525"/>
    </source>
</evidence>
<dbReference type="Pfam" id="PF23619">
    <property type="entry name" value="Ig_VWA7"/>
    <property type="match status" value="1"/>
</dbReference>
<reference evidence="10" key="3">
    <citation type="submission" date="2025-09" db="UniProtKB">
        <authorList>
            <consortium name="Ensembl"/>
        </authorList>
    </citation>
    <scope>IDENTIFICATION</scope>
</reference>
<evidence type="ECO:0000313" key="11">
    <source>
        <dbReference type="Proteomes" id="UP000265040"/>
    </source>
</evidence>
<dbReference type="InterPro" id="IPR056475">
    <property type="entry name" value="GBD_Hemicentin/VWA7"/>
</dbReference>
<keyword evidence="2" id="KW-0964">Secreted</keyword>
<feature type="domain" description="Hemicentin-1-like von Willebrand factor A" evidence="8">
    <location>
        <begin position="299"/>
        <end position="469"/>
    </location>
</feature>
<feature type="chain" id="PRO_5030690297" evidence="5">
    <location>
        <begin position="20"/>
        <end position="924"/>
    </location>
</feature>
<accession>A0A3Q1HQA3</accession>
<dbReference type="InterPro" id="IPR057615">
    <property type="entry name" value="Ig_VWA7"/>
</dbReference>
<protein>
    <submittedName>
        <fullName evidence="10">Uncharacterized protein</fullName>
    </submittedName>
</protein>
<dbReference type="InterPro" id="IPR052577">
    <property type="entry name" value="VWA7"/>
</dbReference>
<sequence length="924" mass="98589">MSSVLCLLCLLLLDAGALGFEIRKETFTHQKITENAILNTTVQLCRALAQADGTVFIFPAQPYTAEAVAAACNSPQSQKSFAEAIGFIQLRNARVDILHLLDAEYHFDSESFALGRKVITDGLKAVKASIKRNNFEAARGKLGDILHSLQDFYSHSNWVELGNKFPNPNLIRTDTNIGNLADQSRATCRNCNGDDCTNNILEDVIQEKILTSGYFKLTSGSKPKGKCSHGGPFDQTSKTEPIGGINKDKPTANHGFLHTDAANLATAATSQLLEDIRSAIGDRPFLQMLGITRGSNKVLCFVIDTTKSMSDDIDTVKSVTLSIITSKVGTANEPSLYILVTFNDPGFGLLIKTTDPQVFKDAINSLTASGGGDLPELSLSGLQLALSDAPLNSEIFLFTDAPAKDVNLFSTVIALIEQTKTVVNFLITASLVTNRVDVWEQQSSMTESEAQLYRDLAQASGGQAIEVTKGELPVASSIITESSTSSLVVLLQAARSPGVADNFFFIVDQTVTNLVVYITGSAVTFTLISPTGETQQSTGTTGSLITASQSVGNFRTLKLNKQVGQWQIKMVSTNPYTLKVIGQSPIDFLFTFVEASQDSFGGFDAIDRRPTAGVNGTLLVSVTGRASATVTEVALVESSSSVEIKGVVEPQGNNSFLVQFDMMPSVEFVVRMKGQDSSTPPVVFQRQSPTSFRTSNITVTANPDDILVPGTPFTVPFTVTSRGRGGNFTIRATNNQNRFNSTSPASLVLEAGGSVNGTVNISAPLNTPSGTEVTLTIEAEAPEGTDLNYIVLRISVVNTVTDFTPPACQLLSLQSNCSKNCSLSSWALSVQVTDGTNGTGVDHVSLTQGSGTMITSPAPGNENTTLVSYSASCCSPVMELLAVDRVGNEGSCRYSDANFLTTQSPLLYLSLLLLGQILTKVDLQ</sequence>
<comment type="subcellular location">
    <subcellularLocation>
        <location evidence="1">Secreted</location>
    </subcellularLocation>
</comment>
<name>A0A3Q1HQA3_ANATE</name>
<feature type="domain" description="Hemicentin/VWA7 galactose-binding" evidence="6">
    <location>
        <begin position="488"/>
        <end position="584"/>
    </location>
</feature>
<dbReference type="InterPro" id="IPR056861">
    <property type="entry name" value="HMCN1-like_VWA"/>
</dbReference>
<dbReference type="GeneID" id="113170432"/>
<evidence type="ECO:0000259" key="8">
    <source>
        <dbReference type="Pfam" id="PF25106"/>
    </source>
</evidence>
<dbReference type="AlphaFoldDB" id="A0A3Q1HQA3"/>
<evidence type="ECO:0000256" key="4">
    <source>
        <dbReference type="ARBA" id="ARBA00023180"/>
    </source>
</evidence>
<keyword evidence="11" id="KW-1185">Reference proteome</keyword>
<dbReference type="PANTHER" id="PTHR14905:SF18">
    <property type="entry name" value="VON WILLEBRAND FACTOR A DOMAIN-CONTAINING 10, TANDEM DUPLICATE 1-RELATED"/>
    <property type="match status" value="1"/>
</dbReference>